<proteinExistence type="predicted"/>
<organism evidence="1 2">
    <name type="scientific">Dictyobacter formicarum</name>
    <dbReference type="NCBI Taxonomy" id="2778368"/>
    <lineage>
        <taxon>Bacteria</taxon>
        <taxon>Bacillati</taxon>
        <taxon>Chloroflexota</taxon>
        <taxon>Ktedonobacteria</taxon>
        <taxon>Ktedonobacterales</taxon>
        <taxon>Dictyobacteraceae</taxon>
        <taxon>Dictyobacter</taxon>
    </lineage>
</organism>
<name>A0ABQ3VIC5_9CHLR</name>
<evidence type="ECO:0008006" key="3">
    <source>
        <dbReference type="Google" id="ProtNLM"/>
    </source>
</evidence>
<comment type="caution">
    <text evidence="1">The sequence shown here is derived from an EMBL/GenBank/DDBJ whole genome shotgun (WGS) entry which is preliminary data.</text>
</comment>
<evidence type="ECO:0000313" key="2">
    <source>
        <dbReference type="Proteomes" id="UP000635565"/>
    </source>
</evidence>
<evidence type="ECO:0000313" key="1">
    <source>
        <dbReference type="EMBL" id="GHO85444.1"/>
    </source>
</evidence>
<dbReference type="EMBL" id="BNJJ01000009">
    <property type="protein sequence ID" value="GHO85444.1"/>
    <property type="molecule type" value="Genomic_DNA"/>
</dbReference>
<dbReference type="Proteomes" id="UP000635565">
    <property type="component" value="Unassembled WGS sequence"/>
</dbReference>
<sequence>MIQVLLLDVDGVLVQGEAFSKHLERDYGISPAITAPFFLCFHPHIDTLSQIDYGCNLFPFDAGLTTCIKFL</sequence>
<keyword evidence="2" id="KW-1185">Reference proteome</keyword>
<protein>
    <recommendedName>
        <fullName evidence="3">FCP1 homology domain-containing protein</fullName>
    </recommendedName>
</protein>
<reference evidence="1 2" key="1">
    <citation type="journal article" date="2021" name="Int. J. Syst. Evol. Microbiol.">
        <title>Reticulibacter mediterranei gen. nov., sp. nov., within the new family Reticulibacteraceae fam. nov., and Ktedonospora formicarum gen. nov., sp. nov., Ktedonobacter robiniae sp. nov., Dictyobacter formicarum sp. nov. and Dictyobacter arantiisoli sp. nov., belonging to the class Ktedonobacteria.</title>
        <authorList>
            <person name="Yabe S."/>
            <person name="Zheng Y."/>
            <person name="Wang C.M."/>
            <person name="Sakai Y."/>
            <person name="Abe K."/>
            <person name="Yokota A."/>
            <person name="Donadio S."/>
            <person name="Cavaletti L."/>
            <person name="Monciardini P."/>
        </authorList>
    </citation>
    <scope>NUCLEOTIDE SEQUENCE [LARGE SCALE GENOMIC DNA]</scope>
    <source>
        <strain evidence="1 2">SOSP1-9</strain>
    </source>
</reference>
<accession>A0ABQ3VIC5</accession>
<gene>
    <name evidence="1" type="ORF">KSZ_34500</name>
</gene>